<protein>
    <recommendedName>
        <fullName evidence="4">Na+/glutamate symporter</fullName>
    </recommendedName>
</protein>
<feature type="transmembrane region" description="Helical" evidence="1">
    <location>
        <begin position="214"/>
        <end position="232"/>
    </location>
</feature>
<feature type="transmembrane region" description="Helical" evidence="1">
    <location>
        <begin position="144"/>
        <end position="163"/>
    </location>
</feature>
<feature type="transmembrane region" description="Helical" evidence="1">
    <location>
        <begin position="267"/>
        <end position="285"/>
    </location>
</feature>
<evidence type="ECO:0000313" key="2">
    <source>
        <dbReference type="EMBL" id="AWI86090.1"/>
    </source>
</evidence>
<organism evidence="2 3">
    <name type="scientific">Alloyangia pacifica</name>
    <dbReference type="NCBI Taxonomy" id="311180"/>
    <lineage>
        <taxon>Bacteria</taxon>
        <taxon>Pseudomonadati</taxon>
        <taxon>Pseudomonadota</taxon>
        <taxon>Alphaproteobacteria</taxon>
        <taxon>Rhodobacterales</taxon>
        <taxon>Roseobacteraceae</taxon>
        <taxon>Alloyangia</taxon>
    </lineage>
</organism>
<feature type="transmembrane region" description="Helical" evidence="1">
    <location>
        <begin position="238"/>
        <end position="260"/>
    </location>
</feature>
<feature type="transmembrane region" description="Helical" evidence="1">
    <location>
        <begin position="322"/>
        <end position="341"/>
    </location>
</feature>
<dbReference type="KEGG" id="ypac:CEW88_20290"/>
<dbReference type="InterPro" id="IPR049576">
    <property type="entry name" value="HDC-like"/>
</dbReference>
<evidence type="ECO:0008006" key="4">
    <source>
        <dbReference type="Google" id="ProtNLM"/>
    </source>
</evidence>
<feature type="transmembrane region" description="Helical" evidence="1">
    <location>
        <begin position="30"/>
        <end position="48"/>
    </location>
</feature>
<keyword evidence="1" id="KW-1133">Transmembrane helix</keyword>
<evidence type="ECO:0000313" key="3">
    <source>
        <dbReference type="Proteomes" id="UP000244915"/>
    </source>
</evidence>
<dbReference type="AlphaFoldDB" id="A0A2U8HKJ9"/>
<feature type="transmembrane region" description="Helical" evidence="1">
    <location>
        <begin position="84"/>
        <end position="105"/>
    </location>
</feature>
<feature type="transmembrane region" description="Helical" evidence="1">
    <location>
        <begin position="373"/>
        <end position="395"/>
    </location>
</feature>
<dbReference type="RefSeq" id="WP_108970193.1">
    <property type="nucleotide sequence ID" value="NZ_CP022191.1"/>
</dbReference>
<dbReference type="CDD" id="cd21416">
    <property type="entry name" value="HDC_protein"/>
    <property type="match status" value="1"/>
</dbReference>
<gene>
    <name evidence="2" type="ORF">CEW88_20290</name>
</gene>
<dbReference type="Proteomes" id="UP000244915">
    <property type="component" value="Plasmid unnamed1"/>
</dbReference>
<geneLocation type="plasmid" evidence="2 3">
    <name>unnamed1</name>
</geneLocation>
<evidence type="ECO:0000256" key="1">
    <source>
        <dbReference type="SAM" id="Phobius"/>
    </source>
</evidence>
<dbReference type="EMBL" id="CP022191">
    <property type="protein sequence ID" value="AWI86090.1"/>
    <property type="molecule type" value="Genomic_DNA"/>
</dbReference>
<keyword evidence="1" id="KW-0812">Transmembrane</keyword>
<reference evidence="2 3" key="1">
    <citation type="submission" date="2017-06" db="EMBL/GenBank/DDBJ databases">
        <title>Yangia sp. YSBP01 complete genome sequence.</title>
        <authorList>
            <person name="Woo J.-H."/>
            <person name="Kim H.-S."/>
        </authorList>
    </citation>
    <scope>NUCLEOTIDE SEQUENCE [LARGE SCALE GENOMIC DNA]</scope>
    <source>
        <strain evidence="2 3">YSBP01</strain>
        <plasmid evidence="2 3">unnamed1</plasmid>
    </source>
</reference>
<feature type="transmembrane region" description="Helical" evidence="1">
    <location>
        <begin position="60"/>
        <end position="78"/>
    </location>
</feature>
<keyword evidence="2" id="KW-0614">Plasmid</keyword>
<feature type="transmembrane region" description="Helical" evidence="1">
    <location>
        <begin position="297"/>
        <end position="315"/>
    </location>
</feature>
<sequence>MPQLAAFAVLTLILFVGDVAATRTRSRLPSIFVCAVLFLVGYWTFFPADIVQVAGFGTPVVYLSMFLLITNMGTLLSLKELRRQWRTVVIALLGIAGIAAMLFTVGRLFLDFETLVVVTPPLTGGVVSSLIMSEAASKAGFESLAVLAILIYVMQGFIGYPLTSWMLQREGRRVLGLYRSGQWAGAAKVTQVESAQGAAVPALFRNLPAEYNTVYFKLFRLGLVAFLAWGVSELVKPYFEISPFVLCLVAGVIASSVGFLERQPLQLANSFGFVIMVLMLFILGGLNRATPEMLLDLAGPMFGAILIGIAGMYVFSFIAGKLLGSTPAMAFACSLTALYGFPADYVITNEVVNALSDKEDEREVLSAHMLPPMLVAGFVTVTIVSVLLAGIFAGLL</sequence>
<name>A0A2U8HKJ9_9RHOB</name>
<accession>A0A2U8HKJ9</accession>
<dbReference type="OrthoDB" id="3243277at2"/>
<proteinExistence type="predicted"/>
<keyword evidence="1" id="KW-0472">Membrane</keyword>